<evidence type="ECO:0000256" key="4">
    <source>
        <dbReference type="ARBA" id="ARBA00022824"/>
    </source>
</evidence>
<keyword evidence="6 7" id="KW-0472">Membrane</keyword>
<dbReference type="GO" id="GO:0006506">
    <property type="term" value="P:GPI anchor biosynthetic process"/>
    <property type="evidence" value="ECO:0007669"/>
    <property type="project" value="TreeGrafter"/>
</dbReference>
<evidence type="ECO:0000256" key="7">
    <source>
        <dbReference type="RuleBase" id="RU365084"/>
    </source>
</evidence>
<dbReference type="GO" id="GO:0030234">
    <property type="term" value="F:enzyme regulator activity"/>
    <property type="evidence" value="ECO:0007669"/>
    <property type="project" value="UniProtKB-UniRule"/>
</dbReference>
<sequence length="139" mass="15351">MRPFHRVITTLGKAVRAVHFDKRPVHLMNRLLSNGLEGHQEGSQSQEGGERARMEMQVATTPQRGASTALASLAALVLVYYTLWLVVTPLFDDDLPVQAFFPPRYYAIVVPVAAGVVLFSTVTAFVGITMLKAKGKKRR</sequence>
<proteinExistence type="inferred from homology"/>
<dbReference type="EMBL" id="BNJQ01000031">
    <property type="protein sequence ID" value="GHP10768.1"/>
    <property type="molecule type" value="Genomic_DNA"/>
</dbReference>
<dbReference type="Proteomes" id="UP000660262">
    <property type="component" value="Unassembled WGS sequence"/>
</dbReference>
<name>A0A830HUZ8_9CHLO</name>
<comment type="similarity">
    <text evidence="2 7">Belongs to the DPM2 family.</text>
</comment>
<evidence type="ECO:0000256" key="1">
    <source>
        <dbReference type="ARBA" id="ARBA00004477"/>
    </source>
</evidence>
<comment type="subunit">
    <text evidence="7">Component of the dolichol-phosphate mannose (DPM) synthase complex.</text>
</comment>
<evidence type="ECO:0000256" key="5">
    <source>
        <dbReference type="ARBA" id="ARBA00022989"/>
    </source>
</evidence>
<gene>
    <name evidence="8" type="ORF">PPROV_000949900</name>
</gene>
<dbReference type="AlphaFoldDB" id="A0A830HUZ8"/>
<comment type="caution">
    <text evidence="8">The sequence shown here is derived from an EMBL/GenBank/DDBJ whole genome shotgun (WGS) entry which is preliminary data.</text>
</comment>
<evidence type="ECO:0000313" key="8">
    <source>
        <dbReference type="EMBL" id="GHP10768.1"/>
    </source>
</evidence>
<comment type="subcellular location">
    <subcellularLocation>
        <location evidence="1 7">Endoplasmic reticulum membrane</location>
        <topology evidence="1 7">Multi-pass membrane protein</topology>
    </subcellularLocation>
</comment>
<protein>
    <recommendedName>
        <fullName evidence="7">Dolichol phosphate-mannose biosynthesis regulatory protein</fullName>
    </recommendedName>
</protein>
<dbReference type="PANTHER" id="PTHR15039:SF11">
    <property type="entry name" value="DOLICHOL PHOSPHATE-MANNOSE BIOSYNTHESIS REGULATORY PROTEIN"/>
    <property type="match status" value="1"/>
</dbReference>
<comment type="pathway">
    <text evidence="7">Protein modification; protein glycosylation.</text>
</comment>
<evidence type="ECO:0000256" key="2">
    <source>
        <dbReference type="ARBA" id="ARBA00005478"/>
    </source>
</evidence>
<evidence type="ECO:0000313" key="9">
    <source>
        <dbReference type="Proteomes" id="UP000660262"/>
    </source>
</evidence>
<dbReference type="PANTHER" id="PTHR15039">
    <property type="entry name" value="DOLICHOL PHOSPHATE-MANNOSE BIOSYNTHESIS REGULATORY PROTEIN"/>
    <property type="match status" value="1"/>
</dbReference>
<keyword evidence="9" id="KW-1185">Reference proteome</keyword>
<dbReference type="GO" id="GO:0033185">
    <property type="term" value="C:dolichol-phosphate-mannose synthase complex"/>
    <property type="evidence" value="ECO:0007669"/>
    <property type="project" value="TreeGrafter"/>
</dbReference>
<dbReference type="InterPro" id="IPR009914">
    <property type="entry name" value="DPM2"/>
</dbReference>
<accession>A0A830HUZ8</accession>
<dbReference type="UniPathway" id="UPA00378"/>
<feature type="transmembrane region" description="Helical" evidence="7">
    <location>
        <begin position="66"/>
        <end position="86"/>
    </location>
</feature>
<dbReference type="GO" id="GO:0180047">
    <property type="term" value="P:dolichol phosphate mannose biosynthetic process"/>
    <property type="evidence" value="ECO:0007669"/>
    <property type="project" value="InterPro"/>
</dbReference>
<evidence type="ECO:0000256" key="3">
    <source>
        <dbReference type="ARBA" id="ARBA00022692"/>
    </source>
</evidence>
<dbReference type="Pfam" id="PF07297">
    <property type="entry name" value="DPM2"/>
    <property type="match status" value="1"/>
</dbReference>
<keyword evidence="3 7" id="KW-0812">Transmembrane</keyword>
<organism evidence="8 9">
    <name type="scientific">Pycnococcus provasolii</name>
    <dbReference type="NCBI Taxonomy" id="41880"/>
    <lineage>
        <taxon>Eukaryota</taxon>
        <taxon>Viridiplantae</taxon>
        <taxon>Chlorophyta</taxon>
        <taxon>Pseudoscourfieldiophyceae</taxon>
        <taxon>Pseudoscourfieldiales</taxon>
        <taxon>Pycnococcaceae</taxon>
        <taxon>Pycnococcus</taxon>
    </lineage>
</organism>
<dbReference type="OrthoDB" id="311279at2759"/>
<dbReference type="GO" id="GO:0005789">
    <property type="term" value="C:endoplasmic reticulum membrane"/>
    <property type="evidence" value="ECO:0007669"/>
    <property type="project" value="UniProtKB-SubCell"/>
</dbReference>
<keyword evidence="5 7" id="KW-1133">Transmembrane helix</keyword>
<feature type="transmembrane region" description="Helical" evidence="7">
    <location>
        <begin position="106"/>
        <end position="131"/>
    </location>
</feature>
<comment type="function">
    <text evidence="7">Regulatory subunit of the dolichol-phosphate mannose (DPM) synthase complex; essential for the ER localization.</text>
</comment>
<reference evidence="8" key="1">
    <citation type="submission" date="2020-10" db="EMBL/GenBank/DDBJ databases">
        <title>Unveiling of a novel bifunctional photoreceptor, Dualchrome1, isolated from a cosmopolitan green alga.</title>
        <authorList>
            <person name="Suzuki S."/>
            <person name="Kawachi M."/>
        </authorList>
    </citation>
    <scope>NUCLEOTIDE SEQUENCE</scope>
    <source>
        <strain evidence="8">NIES 2893</strain>
    </source>
</reference>
<keyword evidence="4 7" id="KW-0256">Endoplasmic reticulum</keyword>
<evidence type="ECO:0000256" key="6">
    <source>
        <dbReference type="ARBA" id="ARBA00023136"/>
    </source>
</evidence>